<feature type="transmembrane region" description="Helical" evidence="1">
    <location>
        <begin position="360"/>
        <end position="378"/>
    </location>
</feature>
<evidence type="ECO:0000256" key="1">
    <source>
        <dbReference type="SAM" id="Phobius"/>
    </source>
</evidence>
<evidence type="ECO:0000313" key="2">
    <source>
        <dbReference type="EMBL" id="CAD7432520.1"/>
    </source>
</evidence>
<feature type="transmembrane region" description="Helical" evidence="1">
    <location>
        <begin position="244"/>
        <end position="263"/>
    </location>
</feature>
<evidence type="ECO:0008006" key="3">
    <source>
        <dbReference type="Google" id="ProtNLM"/>
    </source>
</evidence>
<feature type="transmembrane region" description="Helical" evidence="1">
    <location>
        <begin position="126"/>
        <end position="149"/>
    </location>
</feature>
<dbReference type="EMBL" id="OB795647">
    <property type="protein sequence ID" value="CAD7432520.1"/>
    <property type="molecule type" value="Genomic_DNA"/>
</dbReference>
<dbReference type="AlphaFoldDB" id="A0A7R9EEH4"/>
<dbReference type="PANTHER" id="PTHR31061:SF24">
    <property type="entry name" value="LD22376P"/>
    <property type="match status" value="1"/>
</dbReference>
<feature type="transmembrane region" description="Helical" evidence="1">
    <location>
        <begin position="57"/>
        <end position="76"/>
    </location>
</feature>
<keyword evidence="1" id="KW-1133">Transmembrane helix</keyword>
<feature type="transmembrane region" description="Helical" evidence="1">
    <location>
        <begin position="210"/>
        <end position="232"/>
    </location>
</feature>
<dbReference type="PANTHER" id="PTHR31061">
    <property type="entry name" value="LD22376P"/>
    <property type="match status" value="1"/>
</dbReference>
<accession>A0A7R9EEH4</accession>
<keyword evidence="1" id="KW-0812">Transmembrane</keyword>
<organism evidence="2">
    <name type="scientific">Timema monikensis</name>
    <dbReference type="NCBI Taxonomy" id="170555"/>
    <lineage>
        <taxon>Eukaryota</taxon>
        <taxon>Metazoa</taxon>
        <taxon>Ecdysozoa</taxon>
        <taxon>Arthropoda</taxon>
        <taxon>Hexapoda</taxon>
        <taxon>Insecta</taxon>
        <taxon>Pterygota</taxon>
        <taxon>Neoptera</taxon>
        <taxon>Polyneoptera</taxon>
        <taxon>Phasmatodea</taxon>
        <taxon>Timematodea</taxon>
        <taxon>Timematoidea</taxon>
        <taxon>Timematidae</taxon>
        <taxon>Timema</taxon>
    </lineage>
</organism>
<feature type="transmembrane region" description="Helical" evidence="1">
    <location>
        <begin position="398"/>
        <end position="418"/>
    </location>
</feature>
<feature type="transmembrane region" description="Helical" evidence="1">
    <location>
        <begin position="28"/>
        <end position="45"/>
    </location>
</feature>
<proteinExistence type="predicted"/>
<name>A0A7R9EEH4_9NEOP</name>
<reference evidence="2" key="1">
    <citation type="submission" date="2020-11" db="EMBL/GenBank/DDBJ databases">
        <authorList>
            <person name="Tran Van P."/>
        </authorList>
    </citation>
    <scope>NUCLEOTIDE SEQUENCE</scope>
</reference>
<gene>
    <name evidence="2" type="ORF">TMSB3V08_LOCUS9227</name>
</gene>
<feature type="transmembrane region" description="Helical" evidence="1">
    <location>
        <begin position="88"/>
        <end position="106"/>
    </location>
</feature>
<feature type="transmembrane region" description="Helical" evidence="1">
    <location>
        <begin position="275"/>
        <end position="298"/>
    </location>
</feature>
<keyword evidence="1" id="KW-0472">Membrane</keyword>
<protein>
    <recommendedName>
        <fullName evidence="3">Heparan-alpha-glucosaminide N-acetyltransferase</fullName>
    </recommendedName>
</protein>
<sequence>MRESDPLALWEGSMWEKVIQLQSEEDQWFMWIMGVCIPISIRSQLRKKIPRIKILSGIVRRSFLLFLLGLCVNTTGGAQLQSLRVFGVLQRFGVVYGVVACLTTIFTRRSYGQSSISWTAPLQDVLVLLPQWLIMLSLVAVHCFLVFFLDVPDCPTGYLGPGGRQFDGQYRGCIGGASGYIDRLILGPSHIYQNPTAAQVYGSGPFDPEGLVGCLLSIFQVFLGVQAGTILGFHREWRDRIYRWLTWGSLAGVIGAILCLASKDNGWIPVNKNLWSLSFVMVTSCFAFFLLSALYYAIDVRQWWSGAPFYYPDPYVTTLHPRLRSIRHHTPSTSQIHTSPHSIHVSDPYITTLHPRFRSIRMNATIMYVGHEICGNMFPWHWSVGTMNTHMLLLSQDIWGTLGWILVAYWLHTLNFFLSL</sequence>